<organism evidence="10 11">
    <name type="scientific">Spongiactinospora gelatinilytica</name>
    <dbReference type="NCBI Taxonomy" id="2666298"/>
    <lineage>
        <taxon>Bacteria</taxon>
        <taxon>Bacillati</taxon>
        <taxon>Actinomycetota</taxon>
        <taxon>Actinomycetes</taxon>
        <taxon>Streptosporangiales</taxon>
        <taxon>Streptosporangiaceae</taxon>
        <taxon>Spongiactinospora</taxon>
    </lineage>
</organism>
<keyword evidence="6 7" id="KW-0472">Membrane</keyword>
<dbReference type="FunFam" id="1.10.3720.10:FF:000003">
    <property type="entry name" value="Aliphatic sulfonate ABC transporter permease"/>
    <property type="match status" value="1"/>
</dbReference>
<feature type="domain" description="ABC transmembrane type-1" evidence="9">
    <location>
        <begin position="94"/>
        <end position="274"/>
    </location>
</feature>
<keyword evidence="5 7" id="KW-1133">Transmembrane helix</keyword>
<dbReference type="PANTHER" id="PTHR30151">
    <property type="entry name" value="ALKANE SULFONATE ABC TRANSPORTER-RELATED, MEMBRANE SUBUNIT"/>
    <property type="match status" value="1"/>
</dbReference>
<feature type="transmembrane region" description="Helical" evidence="7">
    <location>
        <begin position="255"/>
        <end position="277"/>
    </location>
</feature>
<dbReference type="PANTHER" id="PTHR30151:SF38">
    <property type="entry name" value="ALIPHATIC SULFONATES TRANSPORT PERMEASE PROTEIN SSUC-RELATED"/>
    <property type="match status" value="1"/>
</dbReference>
<name>A0A2W2HQS1_9ACTN</name>
<dbReference type="Gene3D" id="1.10.3720.10">
    <property type="entry name" value="MetI-like"/>
    <property type="match status" value="1"/>
</dbReference>
<keyword evidence="3" id="KW-1003">Cell membrane</keyword>
<reference evidence="10 11" key="1">
    <citation type="submission" date="2018-01" db="EMBL/GenBank/DDBJ databases">
        <title>Draft genome sequence of Sphaerisporangium sp. 7K107.</title>
        <authorList>
            <person name="Sahin N."/>
            <person name="Saygin H."/>
            <person name="Ay H."/>
        </authorList>
    </citation>
    <scope>NUCLEOTIDE SEQUENCE [LARGE SCALE GENOMIC DNA]</scope>
    <source>
        <strain evidence="10 11">7K107</strain>
    </source>
</reference>
<evidence type="ECO:0000313" key="10">
    <source>
        <dbReference type="EMBL" id="PZG41124.1"/>
    </source>
</evidence>
<comment type="similarity">
    <text evidence="7">Belongs to the binding-protein-dependent transport system permease family.</text>
</comment>
<dbReference type="EMBL" id="POUA01000180">
    <property type="protein sequence ID" value="PZG41124.1"/>
    <property type="molecule type" value="Genomic_DNA"/>
</dbReference>
<dbReference type="SUPFAM" id="SSF161098">
    <property type="entry name" value="MetI-like"/>
    <property type="match status" value="1"/>
</dbReference>
<keyword evidence="2 7" id="KW-0813">Transport</keyword>
<feature type="transmembrane region" description="Helical" evidence="7">
    <location>
        <begin position="104"/>
        <end position="124"/>
    </location>
</feature>
<feature type="region of interest" description="Disordered" evidence="8">
    <location>
        <begin position="1"/>
        <end position="33"/>
    </location>
</feature>
<gene>
    <name evidence="10" type="ORF">C1I98_21845</name>
</gene>
<dbReference type="Proteomes" id="UP000248544">
    <property type="component" value="Unassembled WGS sequence"/>
</dbReference>
<evidence type="ECO:0000256" key="6">
    <source>
        <dbReference type="ARBA" id="ARBA00023136"/>
    </source>
</evidence>
<dbReference type="RefSeq" id="WP_111169296.1">
    <property type="nucleotide sequence ID" value="NZ_POUA01000180.1"/>
</dbReference>
<protein>
    <submittedName>
        <fullName evidence="10">ABC transporter permease</fullName>
    </submittedName>
</protein>
<comment type="subcellular location">
    <subcellularLocation>
        <location evidence="1 7">Cell membrane</location>
        <topology evidence="1 7">Multi-pass membrane protein</topology>
    </subcellularLocation>
</comment>
<dbReference type="InterPro" id="IPR000515">
    <property type="entry name" value="MetI-like"/>
</dbReference>
<dbReference type="PROSITE" id="PS50928">
    <property type="entry name" value="ABC_TM1"/>
    <property type="match status" value="1"/>
</dbReference>
<evidence type="ECO:0000256" key="4">
    <source>
        <dbReference type="ARBA" id="ARBA00022692"/>
    </source>
</evidence>
<evidence type="ECO:0000259" key="9">
    <source>
        <dbReference type="PROSITE" id="PS50928"/>
    </source>
</evidence>
<accession>A0A2W2HQS1</accession>
<dbReference type="InterPro" id="IPR035906">
    <property type="entry name" value="MetI-like_sf"/>
</dbReference>
<evidence type="ECO:0000256" key="8">
    <source>
        <dbReference type="SAM" id="MobiDB-lite"/>
    </source>
</evidence>
<dbReference type="GO" id="GO:0042918">
    <property type="term" value="P:alkanesulfonate transmembrane transport"/>
    <property type="evidence" value="ECO:0007669"/>
    <property type="project" value="UniProtKB-ARBA"/>
</dbReference>
<keyword evidence="11" id="KW-1185">Reference proteome</keyword>
<dbReference type="CDD" id="cd06261">
    <property type="entry name" value="TM_PBP2"/>
    <property type="match status" value="1"/>
</dbReference>
<evidence type="ECO:0000313" key="11">
    <source>
        <dbReference type="Proteomes" id="UP000248544"/>
    </source>
</evidence>
<evidence type="ECO:0000256" key="7">
    <source>
        <dbReference type="RuleBase" id="RU363032"/>
    </source>
</evidence>
<dbReference type="AlphaFoldDB" id="A0A2W2HQS1"/>
<feature type="transmembrane region" description="Helical" evidence="7">
    <location>
        <begin position="160"/>
        <end position="179"/>
    </location>
</feature>
<evidence type="ECO:0000256" key="3">
    <source>
        <dbReference type="ARBA" id="ARBA00022475"/>
    </source>
</evidence>
<feature type="transmembrane region" description="Helical" evidence="7">
    <location>
        <begin position="200"/>
        <end position="221"/>
    </location>
</feature>
<keyword evidence="4 7" id="KW-0812">Transmembrane</keyword>
<evidence type="ECO:0000256" key="5">
    <source>
        <dbReference type="ARBA" id="ARBA00022989"/>
    </source>
</evidence>
<sequence>MTQPVLSARTPAPVGLAEPAEPPEPRQGGAGSPAVRAAGVLASRGRRLVGLAAILVIWQVGASRGWLGANTPPPTRVWSAAVELISTGELQHHLGASLVRVAEGLAIGLTAGLVLGLMAGLVRLFEDLIDAPIQALRMLPHLALVPVFIIWFGIGEIAKIALITIGPIFPLYINVFHGIKGLDERLIESARSCGVHGLALIRRVILPGALPQILVGLRQALGIGWLSLVVAEQTATTSGIGFLVTDAKEFLRTDVVFVVLAVYALLGLATDLLVRALERYALAWRRGYTAK</sequence>
<evidence type="ECO:0000256" key="1">
    <source>
        <dbReference type="ARBA" id="ARBA00004651"/>
    </source>
</evidence>
<feature type="transmembrane region" description="Helical" evidence="7">
    <location>
        <begin position="136"/>
        <end position="154"/>
    </location>
</feature>
<dbReference type="GO" id="GO:0005886">
    <property type="term" value="C:plasma membrane"/>
    <property type="evidence" value="ECO:0007669"/>
    <property type="project" value="UniProtKB-SubCell"/>
</dbReference>
<dbReference type="Pfam" id="PF00528">
    <property type="entry name" value="BPD_transp_1"/>
    <property type="match status" value="1"/>
</dbReference>
<proteinExistence type="inferred from homology"/>
<comment type="caution">
    <text evidence="10">The sequence shown here is derived from an EMBL/GenBank/DDBJ whole genome shotgun (WGS) entry which is preliminary data.</text>
</comment>
<evidence type="ECO:0000256" key="2">
    <source>
        <dbReference type="ARBA" id="ARBA00022448"/>
    </source>
</evidence>